<feature type="transmembrane region" description="Helical" evidence="7">
    <location>
        <begin position="117"/>
        <end position="133"/>
    </location>
</feature>
<dbReference type="AlphaFoldDB" id="A0A174ZFV6"/>
<dbReference type="InterPro" id="IPR023408">
    <property type="entry name" value="MscS_beta-dom_sf"/>
</dbReference>
<dbReference type="InterPro" id="IPR011066">
    <property type="entry name" value="MscS_channel_C_sf"/>
</dbReference>
<dbReference type="GO" id="GO:0008381">
    <property type="term" value="F:mechanosensitive monoatomic ion channel activity"/>
    <property type="evidence" value="ECO:0007669"/>
    <property type="project" value="InterPro"/>
</dbReference>
<accession>A0A174ZFV6</accession>
<proteinExistence type="inferred from homology"/>
<dbReference type="InterPro" id="IPR006685">
    <property type="entry name" value="MscS_channel_2nd"/>
</dbReference>
<evidence type="ECO:0000259" key="8">
    <source>
        <dbReference type="Pfam" id="PF00924"/>
    </source>
</evidence>
<comment type="subcellular location">
    <subcellularLocation>
        <location evidence="1">Cell membrane</location>
        <topology evidence="1">Multi-pass membrane protein</topology>
    </subcellularLocation>
</comment>
<dbReference type="InterPro" id="IPR008910">
    <property type="entry name" value="MSC_TM_helix"/>
</dbReference>
<dbReference type="GO" id="GO:0005886">
    <property type="term" value="C:plasma membrane"/>
    <property type="evidence" value="ECO:0007669"/>
    <property type="project" value="UniProtKB-SubCell"/>
</dbReference>
<evidence type="ECO:0000256" key="7">
    <source>
        <dbReference type="SAM" id="Phobius"/>
    </source>
</evidence>
<dbReference type="Gene3D" id="1.10.287.1260">
    <property type="match status" value="1"/>
</dbReference>
<evidence type="ECO:0000313" key="11">
    <source>
        <dbReference type="Proteomes" id="UP000078383"/>
    </source>
</evidence>
<feature type="domain" description="Mechanosensitive ion channel MscS C-terminal" evidence="9">
    <location>
        <begin position="232"/>
        <end position="312"/>
    </location>
</feature>
<feature type="transmembrane region" description="Helical" evidence="7">
    <location>
        <begin position="139"/>
        <end position="169"/>
    </location>
</feature>
<dbReference type="PANTHER" id="PTHR30221">
    <property type="entry name" value="SMALL-CONDUCTANCE MECHANOSENSITIVE CHANNEL"/>
    <property type="match status" value="1"/>
</dbReference>
<dbReference type="OrthoDB" id="9809206at2"/>
<sequence>MYLTTVKELGTALLTKGTAFALTQTATQTNNSSVNDVLDSAQEVTASTADEVNRFVQYFNDNIPNLIAFGLKVIFAIVFYLIGSKVISVIRKVVGKSMERSNADVGVRQFVDSMLKFGLYALLIFMIATKFGVESSSVAAIIASAGVAIGLALQGSLSNFAGGILILLLRPFAVGDYIIVNSEGIEGTVKVIQIFYTKMTTIDNKTIVVPNSILTSNSLTNVTARPERQLDLKVGISYESDLKKAKEIVENLLLKDEDVIQDEEIKVFISELADSSVVIGLRAWVKTEAYWTTRWRILEEIKMSFDEEGIDIPYNQLTVHMANH</sequence>
<keyword evidence="3" id="KW-1003">Cell membrane</keyword>
<feature type="transmembrane region" description="Helical" evidence="7">
    <location>
        <begin position="63"/>
        <end position="82"/>
    </location>
</feature>
<evidence type="ECO:0000256" key="5">
    <source>
        <dbReference type="ARBA" id="ARBA00022989"/>
    </source>
</evidence>
<keyword evidence="6 7" id="KW-0472">Membrane</keyword>
<dbReference type="SUPFAM" id="SSF50182">
    <property type="entry name" value="Sm-like ribonucleoproteins"/>
    <property type="match status" value="1"/>
</dbReference>
<dbReference type="Gene3D" id="3.30.70.100">
    <property type="match status" value="1"/>
</dbReference>
<evidence type="ECO:0000256" key="4">
    <source>
        <dbReference type="ARBA" id="ARBA00022692"/>
    </source>
</evidence>
<dbReference type="InterPro" id="IPR006686">
    <property type="entry name" value="MscS_channel_CS"/>
</dbReference>
<evidence type="ECO:0000256" key="6">
    <source>
        <dbReference type="ARBA" id="ARBA00023136"/>
    </source>
</evidence>
<evidence type="ECO:0000256" key="3">
    <source>
        <dbReference type="ARBA" id="ARBA00022475"/>
    </source>
</evidence>
<dbReference type="InterPro" id="IPR011014">
    <property type="entry name" value="MscS_channel_TM-2"/>
</dbReference>
<feature type="domain" description="Mechanosensitive ion channel MscS" evidence="8">
    <location>
        <begin position="156"/>
        <end position="223"/>
    </location>
</feature>
<evidence type="ECO:0000313" key="10">
    <source>
        <dbReference type="EMBL" id="CUQ86094.1"/>
    </source>
</evidence>
<keyword evidence="5 7" id="KW-1133">Transmembrane helix</keyword>
<evidence type="ECO:0000259" key="9">
    <source>
        <dbReference type="Pfam" id="PF21082"/>
    </source>
</evidence>
<organism evidence="10 11">
    <name type="scientific">[Ruminococcus] torques</name>
    <dbReference type="NCBI Taxonomy" id="33039"/>
    <lineage>
        <taxon>Bacteria</taxon>
        <taxon>Bacillati</taxon>
        <taxon>Bacillota</taxon>
        <taxon>Clostridia</taxon>
        <taxon>Lachnospirales</taxon>
        <taxon>Lachnospiraceae</taxon>
        <taxon>Mediterraneibacter</taxon>
    </lineage>
</organism>
<dbReference type="Pfam" id="PF00924">
    <property type="entry name" value="MS_channel_2nd"/>
    <property type="match status" value="1"/>
</dbReference>
<comment type="similarity">
    <text evidence="2">Belongs to the MscS (TC 1.A.23) family.</text>
</comment>
<reference evidence="10 11" key="1">
    <citation type="submission" date="2015-09" db="EMBL/GenBank/DDBJ databases">
        <authorList>
            <consortium name="Pathogen Informatics"/>
        </authorList>
    </citation>
    <scope>NUCLEOTIDE SEQUENCE [LARGE SCALE GENOMIC DNA]</scope>
    <source>
        <strain evidence="10 11">2789STDY5834889</strain>
    </source>
</reference>
<dbReference type="RefSeq" id="WP_015529528.1">
    <property type="nucleotide sequence ID" value="NZ_CACRUQ010000031.1"/>
</dbReference>
<dbReference type="InterPro" id="IPR010920">
    <property type="entry name" value="LSM_dom_sf"/>
</dbReference>
<dbReference type="Pfam" id="PF21082">
    <property type="entry name" value="MS_channel_3rd"/>
    <property type="match status" value="1"/>
</dbReference>
<gene>
    <name evidence="10" type="primary">mscS</name>
    <name evidence="10" type="ORF">ERS852502_01272</name>
</gene>
<name>A0A174ZFV6_9FIRM</name>
<dbReference type="SUPFAM" id="SSF82861">
    <property type="entry name" value="Mechanosensitive channel protein MscS (YggB), transmembrane region"/>
    <property type="match status" value="1"/>
</dbReference>
<dbReference type="EMBL" id="CZBX01000005">
    <property type="protein sequence ID" value="CUQ86094.1"/>
    <property type="molecule type" value="Genomic_DNA"/>
</dbReference>
<dbReference type="PROSITE" id="PS01246">
    <property type="entry name" value="UPF0003"/>
    <property type="match status" value="1"/>
</dbReference>
<dbReference type="Gene3D" id="2.30.30.60">
    <property type="match status" value="1"/>
</dbReference>
<dbReference type="InterPro" id="IPR045275">
    <property type="entry name" value="MscS_archaea/bacteria_type"/>
</dbReference>
<protein>
    <submittedName>
        <fullName evidence="10">Small-conductance mechanosensitive channel</fullName>
    </submittedName>
</protein>
<evidence type="ECO:0000256" key="1">
    <source>
        <dbReference type="ARBA" id="ARBA00004651"/>
    </source>
</evidence>
<keyword evidence="4 7" id="KW-0812">Transmembrane</keyword>
<dbReference type="PANTHER" id="PTHR30221:SF1">
    <property type="entry name" value="SMALL-CONDUCTANCE MECHANOSENSITIVE CHANNEL"/>
    <property type="match status" value="1"/>
</dbReference>
<dbReference type="SUPFAM" id="SSF82689">
    <property type="entry name" value="Mechanosensitive channel protein MscS (YggB), C-terminal domain"/>
    <property type="match status" value="1"/>
</dbReference>
<dbReference type="Proteomes" id="UP000078383">
    <property type="component" value="Unassembled WGS sequence"/>
</dbReference>
<dbReference type="Pfam" id="PF05552">
    <property type="entry name" value="MS_channel_1st_1"/>
    <property type="match status" value="1"/>
</dbReference>
<dbReference type="InterPro" id="IPR049278">
    <property type="entry name" value="MS_channel_C"/>
</dbReference>
<evidence type="ECO:0000256" key="2">
    <source>
        <dbReference type="ARBA" id="ARBA00008017"/>
    </source>
</evidence>